<sequence length="71" mass="8503">MHIHINTLYYRLKQIKEMTGINPKEAEGTTLFYIGLCLKNRMLSDMDYLEVKNFKKMAYRCYKVHIFPLAL</sequence>
<protein>
    <recommendedName>
        <fullName evidence="1">PucR C-terminal helix-turn-helix domain-containing protein</fullName>
    </recommendedName>
</protein>
<proteinExistence type="predicted"/>
<accession>A0A5S3QIH3</accession>
<dbReference type="InterPro" id="IPR042070">
    <property type="entry name" value="PucR_C-HTH_sf"/>
</dbReference>
<dbReference type="AlphaFoldDB" id="A0A5S3QIH3"/>
<reference evidence="2 3" key="1">
    <citation type="submission" date="2019-05" db="EMBL/GenBank/DDBJ databases">
        <title>Genomic analysis of Lentibacillus sp. NKC220-2.</title>
        <authorList>
            <person name="Oh Y.J."/>
        </authorList>
    </citation>
    <scope>NUCLEOTIDE SEQUENCE [LARGE SCALE GENOMIC DNA]</scope>
    <source>
        <strain evidence="2 3">NKC220-2</strain>
    </source>
</reference>
<dbReference type="Proteomes" id="UP000306980">
    <property type="component" value="Unassembled WGS sequence"/>
</dbReference>
<dbReference type="Gene3D" id="1.10.10.2840">
    <property type="entry name" value="PucR C-terminal helix-turn-helix domain"/>
    <property type="match status" value="1"/>
</dbReference>
<evidence type="ECO:0000313" key="2">
    <source>
        <dbReference type="EMBL" id="TMN21722.1"/>
    </source>
</evidence>
<dbReference type="OrthoDB" id="9792148at2"/>
<dbReference type="InterPro" id="IPR025736">
    <property type="entry name" value="PucR_C-HTH_dom"/>
</dbReference>
<evidence type="ECO:0000313" key="3">
    <source>
        <dbReference type="Proteomes" id="UP000306980"/>
    </source>
</evidence>
<comment type="caution">
    <text evidence="2">The sequence shown here is derived from an EMBL/GenBank/DDBJ whole genome shotgun (WGS) entry which is preliminary data.</text>
</comment>
<name>A0A5S3QIH3_9BACI</name>
<dbReference type="EMBL" id="VCIA01000001">
    <property type="protein sequence ID" value="TMN21722.1"/>
    <property type="molecule type" value="Genomic_DNA"/>
</dbReference>
<evidence type="ECO:0000259" key="1">
    <source>
        <dbReference type="Pfam" id="PF13556"/>
    </source>
</evidence>
<feature type="domain" description="PucR C-terminal helix-turn-helix" evidence="1">
    <location>
        <begin position="1"/>
        <end position="36"/>
    </location>
</feature>
<organism evidence="2 3">
    <name type="scientific">Lentibacillus cibarius</name>
    <dbReference type="NCBI Taxonomy" id="2583219"/>
    <lineage>
        <taxon>Bacteria</taxon>
        <taxon>Bacillati</taxon>
        <taxon>Bacillota</taxon>
        <taxon>Bacilli</taxon>
        <taxon>Bacillales</taxon>
        <taxon>Bacillaceae</taxon>
        <taxon>Lentibacillus</taxon>
    </lineage>
</organism>
<gene>
    <name evidence="2" type="ORF">FFL34_06035</name>
</gene>
<dbReference type="Pfam" id="PF13556">
    <property type="entry name" value="HTH_30"/>
    <property type="match status" value="1"/>
</dbReference>